<keyword evidence="2 5" id="KW-0689">Ribosomal protein</keyword>
<evidence type="ECO:0000256" key="5">
    <source>
        <dbReference type="HAMAP-Rule" id="MF_00362"/>
    </source>
</evidence>
<comment type="function">
    <text evidence="5">Forms part of the ribosomal stalk, playing a central role in the interaction of the ribosome with GTP-bound translation factors.</text>
</comment>
<keyword evidence="5" id="KW-0699">rRNA-binding</keyword>
<dbReference type="GO" id="GO:0070180">
    <property type="term" value="F:large ribosomal subunit rRNA binding"/>
    <property type="evidence" value="ECO:0007669"/>
    <property type="project" value="UniProtKB-UniRule"/>
</dbReference>
<protein>
    <recommendedName>
        <fullName evidence="4 5">Large ribosomal subunit protein uL10</fullName>
    </recommendedName>
</protein>
<dbReference type="NCBIfam" id="NF000955">
    <property type="entry name" value="PRK00099.1-1"/>
    <property type="match status" value="1"/>
</dbReference>
<evidence type="ECO:0000256" key="3">
    <source>
        <dbReference type="ARBA" id="ARBA00023274"/>
    </source>
</evidence>
<dbReference type="RefSeq" id="WP_257530255.1">
    <property type="nucleotide sequence ID" value="NZ_JANKAS010000004.1"/>
</dbReference>
<dbReference type="InterPro" id="IPR047865">
    <property type="entry name" value="Ribosomal_uL10_bac_type"/>
</dbReference>
<evidence type="ECO:0000256" key="2">
    <source>
        <dbReference type="ARBA" id="ARBA00022980"/>
    </source>
</evidence>
<evidence type="ECO:0000256" key="4">
    <source>
        <dbReference type="ARBA" id="ARBA00035202"/>
    </source>
</evidence>
<proteinExistence type="inferred from homology"/>
<dbReference type="InterPro" id="IPR022973">
    <property type="entry name" value="Ribosomal_uL10_bac"/>
</dbReference>
<dbReference type="PANTHER" id="PTHR11560">
    <property type="entry name" value="39S RIBOSOMAL PROTEIN L10, MITOCHONDRIAL"/>
    <property type="match status" value="1"/>
</dbReference>
<keyword evidence="3 5" id="KW-0687">Ribonucleoprotein</keyword>
<comment type="similarity">
    <text evidence="1 5">Belongs to the universal ribosomal protein uL10 family.</text>
</comment>
<evidence type="ECO:0000313" key="6">
    <source>
        <dbReference type="EMBL" id="MCR1898678.1"/>
    </source>
</evidence>
<keyword evidence="5" id="KW-0694">RNA-binding</keyword>
<evidence type="ECO:0000256" key="1">
    <source>
        <dbReference type="ARBA" id="ARBA00008889"/>
    </source>
</evidence>
<organism evidence="6 7">
    <name type="scientific">Irregularibacter muris</name>
    <dbReference type="NCBI Taxonomy" id="1796619"/>
    <lineage>
        <taxon>Bacteria</taxon>
        <taxon>Bacillati</taxon>
        <taxon>Bacillota</taxon>
        <taxon>Clostridia</taxon>
        <taxon>Eubacteriales</taxon>
        <taxon>Eubacteriaceae</taxon>
        <taxon>Irregularibacter</taxon>
    </lineage>
</organism>
<dbReference type="GO" id="GO:0015934">
    <property type="term" value="C:large ribosomal subunit"/>
    <property type="evidence" value="ECO:0007669"/>
    <property type="project" value="InterPro"/>
</dbReference>
<dbReference type="Pfam" id="PF00466">
    <property type="entry name" value="Ribosomal_L10"/>
    <property type="match status" value="1"/>
</dbReference>
<dbReference type="GO" id="GO:0003735">
    <property type="term" value="F:structural constituent of ribosome"/>
    <property type="evidence" value="ECO:0007669"/>
    <property type="project" value="InterPro"/>
</dbReference>
<dbReference type="HAMAP" id="MF_00362">
    <property type="entry name" value="Ribosomal_uL10"/>
    <property type="match status" value="1"/>
</dbReference>
<dbReference type="AlphaFoldDB" id="A0AAE3HGI8"/>
<evidence type="ECO:0000313" key="7">
    <source>
        <dbReference type="Proteomes" id="UP001205748"/>
    </source>
</evidence>
<dbReference type="GO" id="GO:0006412">
    <property type="term" value="P:translation"/>
    <property type="evidence" value="ECO:0007669"/>
    <property type="project" value="UniProtKB-UniRule"/>
</dbReference>
<dbReference type="Gene3D" id="3.30.70.1730">
    <property type="match status" value="1"/>
</dbReference>
<sequence length="175" mass="18982">MSNLDIKKQLVGEITDKFQTAQSAVLVDYRGLDVEEITELRAKFRAEGVDYKVYKNTLMRLAVKEVGYEGLLDYLVGPTAVAFGMEDPVSAAKIIADFAKEHKDLEIKAGMVDGDVIDLAGIKELAALPPREVLIAKVLGGFNAPIAGFANVLQGTVRNLVYALNGVKEQKEAQA</sequence>
<keyword evidence="7" id="KW-1185">Reference proteome</keyword>
<name>A0AAE3HGI8_9FIRM</name>
<comment type="subunit">
    <text evidence="5">Part of the ribosomal stalk of the 50S ribosomal subunit. The N-terminus interacts with L11 and the large rRNA to form the base of the stalk. The C-terminus forms an elongated spine to which L12 dimers bind in a sequential fashion forming a multimeric L10(L12)X complex.</text>
</comment>
<dbReference type="PROSITE" id="PS01109">
    <property type="entry name" value="RIBOSOMAL_L10"/>
    <property type="match status" value="1"/>
</dbReference>
<dbReference type="InterPro" id="IPR002363">
    <property type="entry name" value="Ribosomal_uL10_CS_bac"/>
</dbReference>
<dbReference type="EMBL" id="JANKAS010000004">
    <property type="protein sequence ID" value="MCR1898678.1"/>
    <property type="molecule type" value="Genomic_DNA"/>
</dbReference>
<dbReference type="InterPro" id="IPR001790">
    <property type="entry name" value="Ribosomal_uL10"/>
</dbReference>
<dbReference type="Proteomes" id="UP001205748">
    <property type="component" value="Unassembled WGS sequence"/>
</dbReference>
<dbReference type="CDD" id="cd05797">
    <property type="entry name" value="Ribosomal_L10"/>
    <property type="match status" value="1"/>
</dbReference>
<dbReference type="SUPFAM" id="SSF160369">
    <property type="entry name" value="Ribosomal protein L10-like"/>
    <property type="match status" value="1"/>
</dbReference>
<dbReference type="Gene3D" id="6.10.250.290">
    <property type="match status" value="1"/>
</dbReference>
<dbReference type="InterPro" id="IPR043141">
    <property type="entry name" value="Ribosomal_uL10-like_sf"/>
</dbReference>
<reference evidence="6" key="1">
    <citation type="submission" date="2022-07" db="EMBL/GenBank/DDBJ databases">
        <title>Enhanced cultured diversity of the mouse gut microbiota enables custom-made synthetic communities.</title>
        <authorList>
            <person name="Afrizal A."/>
        </authorList>
    </citation>
    <scope>NUCLEOTIDE SEQUENCE</scope>
    <source>
        <strain evidence="6">DSM 28593</strain>
    </source>
</reference>
<accession>A0AAE3HGI8</accession>
<comment type="caution">
    <text evidence="6">The sequence shown here is derived from an EMBL/GenBank/DDBJ whole genome shotgun (WGS) entry which is preliminary data.</text>
</comment>
<gene>
    <name evidence="5 6" type="primary">rplJ</name>
    <name evidence="6" type="ORF">NSA47_06685</name>
</gene>